<dbReference type="EMBL" id="JAJJMB010001184">
    <property type="protein sequence ID" value="KAI3958143.1"/>
    <property type="molecule type" value="Genomic_DNA"/>
</dbReference>
<dbReference type="SUPFAM" id="SSF50199">
    <property type="entry name" value="Staphylococcal nuclease"/>
    <property type="match status" value="1"/>
</dbReference>
<dbReference type="PROSITE" id="PS50830">
    <property type="entry name" value="TNASE_3"/>
    <property type="match status" value="1"/>
</dbReference>
<dbReference type="SMART" id="SM00318">
    <property type="entry name" value="SNc"/>
    <property type="match status" value="1"/>
</dbReference>
<dbReference type="Pfam" id="PF00565">
    <property type="entry name" value="SNase"/>
    <property type="match status" value="1"/>
</dbReference>
<dbReference type="Gene3D" id="2.40.50.90">
    <property type="match status" value="1"/>
</dbReference>
<dbReference type="AlphaFoldDB" id="A0AAD4TIB5"/>
<organism evidence="5 6">
    <name type="scientific">Papaver atlanticum</name>
    <dbReference type="NCBI Taxonomy" id="357466"/>
    <lineage>
        <taxon>Eukaryota</taxon>
        <taxon>Viridiplantae</taxon>
        <taxon>Streptophyta</taxon>
        <taxon>Embryophyta</taxon>
        <taxon>Tracheophyta</taxon>
        <taxon>Spermatophyta</taxon>
        <taxon>Magnoliopsida</taxon>
        <taxon>Ranunculales</taxon>
        <taxon>Papaveraceae</taxon>
        <taxon>Papaveroideae</taxon>
        <taxon>Papaver</taxon>
    </lineage>
</organism>
<feature type="domain" description="TNase-like" evidence="4">
    <location>
        <begin position="12"/>
        <end position="156"/>
    </location>
</feature>
<dbReference type="GO" id="GO:0004519">
    <property type="term" value="F:endonuclease activity"/>
    <property type="evidence" value="ECO:0007669"/>
    <property type="project" value="UniProtKB-KW"/>
</dbReference>
<comment type="caution">
    <text evidence="5">The sequence shown here is derived from an EMBL/GenBank/DDBJ whole genome shotgun (WGS) entry which is preliminary data.</text>
</comment>
<proteinExistence type="predicted"/>
<keyword evidence="3" id="KW-0378">Hydrolase</keyword>
<evidence type="ECO:0000313" key="5">
    <source>
        <dbReference type="EMBL" id="KAI3958143.1"/>
    </source>
</evidence>
<protein>
    <recommendedName>
        <fullName evidence="4">TNase-like domain-containing protein</fullName>
    </recommendedName>
</protein>
<sequence length="156" mass="17043">MKIATQVNANDIVDGDGLTVYIDASGPREAPNVPMAIRGAVSRRTEARASRDYATADALQRNIADAGYRVLSGSNNQNILAKKYRIRMRGIDAPENHMPYGKEAKQELTNLVQGKCLAIGVYCEDQYGRLVGDIHCNGDFAQVPHSCQGFLPLYVS</sequence>
<evidence type="ECO:0000256" key="3">
    <source>
        <dbReference type="ARBA" id="ARBA00022801"/>
    </source>
</evidence>
<dbReference type="GO" id="GO:0004812">
    <property type="term" value="F:aminoacyl-tRNA ligase activity"/>
    <property type="evidence" value="ECO:0007669"/>
    <property type="project" value="InterPro"/>
</dbReference>
<evidence type="ECO:0000313" key="6">
    <source>
        <dbReference type="Proteomes" id="UP001202328"/>
    </source>
</evidence>
<dbReference type="Proteomes" id="UP001202328">
    <property type="component" value="Unassembled WGS sequence"/>
</dbReference>
<evidence type="ECO:0000256" key="1">
    <source>
        <dbReference type="ARBA" id="ARBA00022722"/>
    </source>
</evidence>
<dbReference type="InterPro" id="IPR016071">
    <property type="entry name" value="Staphylococal_nuclease_OB-fold"/>
</dbReference>
<evidence type="ECO:0000259" key="4">
    <source>
        <dbReference type="PROSITE" id="PS50830"/>
    </source>
</evidence>
<gene>
    <name evidence="5" type="ORF">MKW98_020785</name>
</gene>
<accession>A0AAD4TIB5</accession>
<reference evidence="5" key="1">
    <citation type="submission" date="2022-04" db="EMBL/GenBank/DDBJ databases">
        <title>A functionally conserved STORR gene fusion in Papaver species that diverged 16.8 million years ago.</title>
        <authorList>
            <person name="Catania T."/>
        </authorList>
    </citation>
    <scope>NUCLEOTIDE SEQUENCE</scope>
    <source>
        <strain evidence="5">S-188037</strain>
    </source>
</reference>
<dbReference type="InterPro" id="IPR009080">
    <property type="entry name" value="tRNAsynth_Ia_anticodon-bd"/>
</dbReference>
<dbReference type="InterPro" id="IPR035437">
    <property type="entry name" value="SNase_OB-fold_sf"/>
</dbReference>
<dbReference type="PANTHER" id="PTHR12302:SF3">
    <property type="entry name" value="SERINE_THREONINE-PROTEIN KINASE 31"/>
    <property type="match status" value="1"/>
</dbReference>
<keyword evidence="2" id="KW-0255">Endonuclease</keyword>
<keyword evidence="1" id="KW-0540">Nuclease</keyword>
<dbReference type="PANTHER" id="PTHR12302">
    <property type="entry name" value="EBNA2 BINDING PROTEIN P100"/>
    <property type="match status" value="1"/>
</dbReference>
<dbReference type="GO" id="GO:0006418">
    <property type="term" value="P:tRNA aminoacylation for protein translation"/>
    <property type="evidence" value="ECO:0007669"/>
    <property type="project" value="InterPro"/>
</dbReference>
<dbReference type="GO" id="GO:0005737">
    <property type="term" value="C:cytoplasm"/>
    <property type="evidence" value="ECO:0007669"/>
    <property type="project" value="TreeGrafter"/>
</dbReference>
<dbReference type="GO" id="GO:0016787">
    <property type="term" value="F:hydrolase activity"/>
    <property type="evidence" value="ECO:0007669"/>
    <property type="project" value="UniProtKB-KW"/>
</dbReference>
<evidence type="ECO:0000256" key="2">
    <source>
        <dbReference type="ARBA" id="ARBA00022759"/>
    </source>
</evidence>
<dbReference type="SUPFAM" id="SSF47323">
    <property type="entry name" value="Anticodon-binding domain of a subclass of class I aminoacyl-tRNA synthetases"/>
    <property type="match status" value="1"/>
</dbReference>
<dbReference type="GO" id="GO:0005524">
    <property type="term" value="F:ATP binding"/>
    <property type="evidence" value="ECO:0007669"/>
    <property type="project" value="InterPro"/>
</dbReference>
<name>A0AAD4TIB5_9MAGN</name>
<keyword evidence="6" id="KW-1185">Reference proteome</keyword>